<name>A0ABS9TQ90_9PSEU</name>
<proteinExistence type="predicted"/>
<evidence type="ECO:0000313" key="1">
    <source>
        <dbReference type="EMBL" id="MCH6170701.1"/>
    </source>
</evidence>
<comment type="caution">
    <text evidence="1">The sequence shown here is derived from an EMBL/GenBank/DDBJ whole genome shotgun (WGS) entry which is preliminary data.</text>
</comment>
<dbReference type="RefSeq" id="WP_241041511.1">
    <property type="nucleotide sequence ID" value="NZ_BAAAJF010000016.1"/>
</dbReference>
<keyword evidence="2" id="KW-1185">Reference proteome</keyword>
<protein>
    <recommendedName>
        <fullName evidence="3">Tetratricopeptide repeat protein</fullName>
    </recommendedName>
</protein>
<dbReference type="Proteomes" id="UP001299970">
    <property type="component" value="Unassembled WGS sequence"/>
</dbReference>
<sequence>MARIVAAQERAVAGDRQGAREAFAAVWADLGEEGDALHVVSLAHYAADVQDDPREELAWDEVALRAAERLTDERARRYHEGLSVRGFLASLHLNLAADHAKLGDRQAALEHLSGAEAALPDLPPGGYADMIRGGVVRLRTELGPA</sequence>
<accession>A0ABS9TQ90</accession>
<evidence type="ECO:0000313" key="2">
    <source>
        <dbReference type="Proteomes" id="UP001299970"/>
    </source>
</evidence>
<dbReference type="EMBL" id="JAKXMK010000036">
    <property type="protein sequence ID" value="MCH6170701.1"/>
    <property type="molecule type" value="Genomic_DNA"/>
</dbReference>
<evidence type="ECO:0008006" key="3">
    <source>
        <dbReference type="Google" id="ProtNLM"/>
    </source>
</evidence>
<gene>
    <name evidence="1" type="ORF">MMF94_33780</name>
</gene>
<reference evidence="1 2" key="1">
    <citation type="submission" date="2022-03" db="EMBL/GenBank/DDBJ databases">
        <title>Pseudonocardia alaer sp. nov., a novel actinomycete isolated from reed forest soil.</title>
        <authorList>
            <person name="Wang L."/>
        </authorList>
    </citation>
    <scope>NUCLEOTIDE SEQUENCE [LARGE SCALE GENOMIC DNA]</scope>
    <source>
        <strain evidence="1 2">Y-16303</strain>
    </source>
</reference>
<organism evidence="1 2">
    <name type="scientific">Pseudonocardia alaniniphila</name>
    <dbReference type="NCBI Taxonomy" id="75291"/>
    <lineage>
        <taxon>Bacteria</taxon>
        <taxon>Bacillati</taxon>
        <taxon>Actinomycetota</taxon>
        <taxon>Actinomycetes</taxon>
        <taxon>Pseudonocardiales</taxon>
        <taxon>Pseudonocardiaceae</taxon>
        <taxon>Pseudonocardia</taxon>
    </lineage>
</organism>